<accession>A0A9P5RT77</accession>
<evidence type="ECO:0000313" key="1">
    <source>
        <dbReference type="EMBL" id="KAF9142417.1"/>
    </source>
</evidence>
<dbReference type="EMBL" id="JAAAUQ010001158">
    <property type="protein sequence ID" value="KAF9142417.1"/>
    <property type="molecule type" value="Genomic_DNA"/>
</dbReference>
<organism evidence="1 2">
    <name type="scientific">Linnemannia schmuckeri</name>
    <dbReference type="NCBI Taxonomy" id="64567"/>
    <lineage>
        <taxon>Eukaryota</taxon>
        <taxon>Fungi</taxon>
        <taxon>Fungi incertae sedis</taxon>
        <taxon>Mucoromycota</taxon>
        <taxon>Mortierellomycotina</taxon>
        <taxon>Mortierellomycetes</taxon>
        <taxon>Mortierellales</taxon>
        <taxon>Mortierellaceae</taxon>
        <taxon>Linnemannia</taxon>
    </lineage>
</organism>
<feature type="non-terminal residue" evidence="1">
    <location>
        <position position="95"/>
    </location>
</feature>
<evidence type="ECO:0000313" key="2">
    <source>
        <dbReference type="Proteomes" id="UP000748756"/>
    </source>
</evidence>
<dbReference type="OrthoDB" id="10420227at2759"/>
<gene>
    <name evidence="1" type="ORF">BG015_000908</name>
</gene>
<keyword evidence="2" id="KW-1185">Reference proteome</keyword>
<dbReference type="Proteomes" id="UP000748756">
    <property type="component" value="Unassembled WGS sequence"/>
</dbReference>
<dbReference type="AlphaFoldDB" id="A0A9P5RT77"/>
<sequence>VPDDAFESKAERIAFKMKIRILAVLTICGGVESLGSGMPRMLEHTAAYYPIPLESPDPLYDDASIQNTKDMNSTAANITSTATPTDAAAAVVSKQ</sequence>
<name>A0A9P5RT77_9FUNG</name>
<proteinExistence type="predicted"/>
<comment type="caution">
    <text evidence="1">The sequence shown here is derived from an EMBL/GenBank/DDBJ whole genome shotgun (WGS) entry which is preliminary data.</text>
</comment>
<reference evidence="1" key="1">
    <citation type="journal article" date="2020" name="Fungal Divers.">
        <title>Resolving the Mortierellaceae phylogeny through synthesis of multi-gene phylogenetics and phylogenomics.</title>
        <authorList>
            <person name="Vandepol N."/>
            <person name="Liber J."/>
            <person name="Desiro A."/>
            <person name="Na H."/>
            <person name="Kennedy M."/>
            <person name="Barry K."/>
            <person name="Grigoriev I.V."/>
            <person name="Miller A.N."/>
            <person name="O'Donnell K."/>
            <person name="Stajich J.E."/>
            <person name="Bonito G."/>
        </authorList>
    </citation>
    <scope>NUCLEOTIDE SEQUENCE</scope>
    <source>
        <strain evidence="1">NRRL 6426</strain>
    </source>
</reference>
<protein>
    <submittedName>
        <fullName evidence="1">Uncharacterized protein</fullName>
    </submittedName>
</protein>